<dbReference type="GO" id="GO:0035861">
    <property type="term" value="C:site of double-strand break"/>
    <property type="evidence" value="ECO:0007669"/>
    <property type="project" value="TreeGrafter"/>
</dbReference>
<dbReference type="Pfam" id="PF04152">
    <property type="entry name" value="Mre11_DNA_bind"/>
    <property type="match status" value="1"/>
</dbReference>
<dbReference type="GO" id="GO:0000723">
    <property type="term" value="P:telomere maintenance"/>
    <property type="evidence" value="ECO:0007669"/>
    <property type="project" value="TreeGrafter"/>
</dbReference>
<evidence type="ECO:0000313" key="20">
    <source>
        <dbReference type="EMBL" id="RKO97175.1"/>
    </source>
</evidence>
<dbReference type="GO" id="GO:0030870">
    <property type="term" value="C:Mre11 complex"/>
    <property type="evidence" value="ECO:0007669"/>
    <property type="project" value="InterPro"/>
</dbReference>
<comment type="cofactor">
    <cofactor evidence="1">
        <name>Mn(2+)</name>
        <dbReference type="ChEBI" id="CHEBI:29035"/>
    </cofactor>
</comment>
<evidence type="ECO:0000256" key="8">
    <source>
        <dbReference type="ARBA" id="ARBA00022759"/>
    </source>
</evidence>
<feature type="compositionally biased region" description="Low complexity" evidence="18">
    <location>
        <begin position="7"/>
        <end position="27"/>
    </location>
</feature>
<evidence type="ECO:0000256" key="9">
    <source>
        <dbReference type="ARBA" id="ARBA00022763"/>
    </source>
</evidence>
<evidence type="ECO:0000256" key="7">
    <source>
        <dbReference type="ARBA" id="ARBA00022723"/>
    </source>
</evidence>
<proteinExistence type="inferred from homology"/>
<accession>A0A4P9WXE5</accession>
<dbReference type="PANTHER" id="PTHR10139:SF1">
    <property type="entry name" value="DOUBLE-STRAND BREAK REPAIR PROTEIN MRE11"/>
    <property type="match status" value="1"/>
</dbReference>
<dbReference type="STRING" id="1555241.A0A4P9WXE5"/>
<feature type="domain" description="Mre11 DNA-binding" evidence="19">
    <location>
        <begin position="346"/>
        <end position="524"/>
    </location>
</feature>
<dbReference type="OrthoDB" id="30417at2759"/>
<dbReference type="AlphaFoldDB" id="A0A4P9WXE5"/>
<keyword evidence="11 17" id="KW-0269">Exonuclease</keyword>
<comment type="subcellular location">
    <subcellularLocation>
        <location evidence="3">Chromosome</location>
    </subcellularLocation>
    <subcellularLocation>
        <location evidence="2">Nucleus</location>
    </subcellularLocation>
</comment>
<organism evidence="20 22">
    <name type="scientific">Caulochytrium protostelioides</name>
    <dbReference type="NCBI Taxonomy" id="1555241"/>
    <lineage>
        <taxon>Eukaryota</taxon>
        <taxon>Fungi</taxon>
        <taxon>Fungi incertae sedis</taxon>
        <taxon>Chytridiomycota</taxon>
        <taxon>Chytridiomycota incertae sedis</taxon>
        <taxon>Chytridiomycetes</taxon>
        <taxon>Caulochytriales</taxon>
        <taxon>Caulochytriaceae</taxon>
        <taxon>Caulochytrium</taxon>
    </lineage>
</organism>
<keyword evidence="13 17" id="KW-0464">Manganese</keyword>
<dbReference type="InterPro" id="IPR004843">
    <property type="entry name" value="Calcineurin-like_PHP"/>
</dbReference>
<keyword evidence="6 17" id="KW-0540">Nuclease</keyword>
<feature type="active site" description="Proton donor" evidence="16">
    <location>
        <position position="170"/>
    </location>
</feature>
<dbReference type="GO" id="GO:0000724">
    <property type="term" value="P:double-strand break repair via homologous recombination"/>
    <property type="evidence" value="ECO:0007669"/>
    <property type="project" value="TreeGrafter"/>
</dbReference>
<reference evidence="20" key="3">
    <citation type="submission" date="2018-08" db="EMBL/GenBank/DDBJ databases">
        <title>Leveraging single-cell genomics to expand the Fungal Tree of Life.</title>
        <authorList>
            <consortium name="DOE Joint Genome Institute"/>
            <person name="Ahrendt S.R."/>
            <person name="Quandt C.A."/>
            <person name="Ciobanu D."/>
            <person name="Clum A."/>
            <person name="Salamov A."/>
            <person name="Andreopoulos B."/>
            <person name="Cheng J.-F."/>
            <person name="Woyke T."/>
            <person name="Pelin A."/>
            <person name="Henrissat B."/>
            <person name="Reynolds N."/>
            <person name="Benny G.L."/>
            <person name="Smith M.E."/>
            <person name="James T.Y."/>
            <person name="Grigoriev I.V."/>
        </authorList>
    </citation>
    <scope>NUCLEOTIDE SEQUENCE</scope>
    <source>
        <strain evidence="20">ATCC 52028</strain>
    </source>
</reference>
<gene>
    <name evidence="20" type="ORF">CAUPRSCDRAFT_6894</name>
    <name evidence="21" type="ORF">CXG81DRAFT_14986</name>
</gene>
<evidence type="ECO:0000259" key="19">
    <source>
        <dbReference type="SMART" id="SM01347"/>
    </source>
</evidence>
<keyword evidence="7" id="KW-0479">Metal-binding</keyword>
<dbReference type="GO" id="GO:0030145">
    <property type="term" value="F:manganese ion binding"/>
    <property type="evidence" value="ECO:0007669"/>
    <property type="project" value="InterPro"/>
</dbReference>
<feature type="region of interest" description="Disordered" evidence="18">
    <location>
        <begin position="1"/>
        <end position="48"/>
    </location>
</feature>
<evidence type="ECO:0000256" key="12">
    <source>
        <dbReference type="ARBA" id="ARBA00023204"/>
    </source>
</evidence>
<feature type="non-terminal residue" evidence="20">
    <location>
        <position position="550"/>
    </location>
</feature>
<dbReference type="EMBL" id="ML014319">
    <property type="protein sequence ID" value="RKO99107.1"/>
    <property type="molecule type" value="Genomic_DNA"/>
</dbReference>
<keyword evidence="9 17" id="KW-0227">DNA damage</keyword>
<evidence type="ECO:0000313" key="22">
    <source>
        <dbReference type="Proteomes" id="UP000268535"/>
    </source>
</evidence>
<keyword evidence="14 17" id="KW-0539">Nucleus</keyword>
<dbReference type="EMBL" id="ML009379">
    <property type="protein sequence ID" value="RKO97175.1"/>
    <property type="molecule type" value="Genomic_DNA"/>
</dbReference>
<dbReference type="InterPro" id="IPR038487">
    <property type="entry name" value="Mre11_capping_dom"/>
</dbReference>
<dbReference type="InterPro" id="IPR029052">
    <property type="entry name" value="Metallo-depent_PP-like"/>
</dbReference>
<dbReference type="Gene3D" id="3.60.21.10">
    <property type="match status" value="1"/>
</dbReference>
<evidence type="ECO:0000313" key="21">
    <source>
        <dbReference type="EMBL" id="RKO99107.1"/>
    </source>
</evidence>
<evidence type="ECO:0000256" key="14">
    <source>
        <dbReference type="ARBA" id="ARBA00023242"/>
    </source>
</evidence>
<evidence type="ECO:0000256" key="13">
    <source>
        <dbReference type="ARBA" id="ARBA00023211"/>
    </source>
</evidence>
<keyword evidence="12 17" id="KW-0234">DNA repair</keyword>
<name>A0A4P9WXE5_9FUNG</name>
<evidence type="ECO:0000256" key="6">
    <source>
        <dbReference type="ARBA" id="ARBA00022722"/>
    </source>
</evidence>
<evidence type="ECO:0000256" key="11">
    <source>
        <dbReference type="ARBA" id="ARBA00022839"/>
    </source>
</evidence>
<protein>
    <submittedName>
        <fullName evidence="20">DNA repair exonuclease</fullName>
    </submittedName>
</protein>
<evidence type="ECO:0000256" key="18">
    <source>
        <dbReference type="SAM" id="MobiDB-lite"/>
    </source>
</evidence>
<sequence>MAPAPTPRAARQATASPSASPSVLSPSSVPPLPSTRPSATSSTRLWSGPPPESAFRILIATDNHLGYLEKDPIRGEDSFRAFEEVLQIAAARDVDFVLLGGDLFHENKPSRRCLVTTLRLLRHYCLGDRPVPFTILSDQAAHFGPATPRANYQDPHLNVGLPVFSIHGNHDDPAGDGNLCSLDLLAAAGLVNYFGKQTAVDHVRLDPILLRKGDCRVALYGLGNIRDERLHKTMLAQHTGASTEAGAGDDDNDNDNNDDAYFNLMVIHQNRVPHGATSYIPEEFLDDRFDLVLWGHEHECCIDPVRNTAKGFHITQPGSSVATSLSPGEAVPKHVGILTIRPGHQFHIEPVPLTTTRPFVIDDIALAQLGLQPHDHEAIQLALSDKVEQMIATAHAEWRDAHPDRRGQPPPKPLIRLRVEYSGGYTTLHPQRFGQAFAETTANPKDVLHFYRRRVYANPYAPHPTAGGGRSGTTAPRAPLAVPDPFLPDRPEDVDVQEIVATFLAAQSLQFFAEAELSEAVRLFVDKDDRSAIADFVGSTLETAQTALQQ</sequence>
<keyword evidence="23" id="KW-1185">Reference proteome</keyword>
<evidence type="ECO:0000256" key="2">
    <source>
        <dbReference type="ARBA" id="ARBA00004123"/>
    </source>
</evidence>
<dbReference type="SMART" id="SM01347">
    <property type="entry name" value="Mre11_DNA_bind"/>
    <property type="match status" value="1"/>
</dbReference>
<dbReference type="FunFam" id="3.60.21.10:FF:000011">
    <property type="entry name" value="Double-strand break repair protein"/>
    <property type="match status" value="1"/>
</dbReference>
<dbReference type="InterPro" id="IPR007281">
    <property type="entry name" value="Mre11_DNA-bd"/>
</dbReference>
<evidence type="ECO:0000256" key="10">
    <source>
        <dbReference type="ARBA" id="ARBA00022801"/>
    </source>
</evidence>
<dbReference type="InterPro" id="IPR041796">
    <property type="entry name" value="Mre11_N"/>
</dbReference>
<evidence type="ECO:0000256" key="5">
    <source>
        <dbReference type="ARBA" id="ARBA00022454"/>
    </source>
</evidence>
<dbReference type="Pfam" id="PF00149">
    <property type="entry name" value="Metallophos"/>
    <property type="match status" value="1"/>
</dbReference>
<comment type="similarity">
    <text evidence="4 17">Belongs to the MRE11/RAD32 family.</text>
</comment>
<evidence type="ECO:0000256" key="4">
    <source>
        <dbReference type="ARBA" id="ARBA00009028"/>
    </source>
</evidence>
<evidence type="ECO:0000256" key="1">
    <source>
        <dbReference type="ARBA" id="ARBA00001936"/>
    </source>
</evidence>
<evidence type="ECO:0000313" key="23">
    <source>
        <dbReference type="Proteomes" id="UP000274922"/>
    </source>
</evidence>
<dbReference type="GO" id="GO:0097552">
    <property type="term" value="P:mitochondrial double-strand break repair via homologous recombination"/>
    <property type="evidence" value="ECO:0007669"/>
    <property type="project" value="TreeGrafter"/>
</dbReference>
<dbReference type="PANTHER" id="PTHR10139">
    <property type="entry name" value="DOUBLE-STRAND BREAK REPAIR PROTEIN MRE11"/>
    <property type="match status" value="1"/>
</dbReference>
<dbReference type="GO" id="GO:0007095">
    <property type="term" value="P:mitotic G2 DNA damage checkpoint signaling"/>
    <property type="evidence" value="ECO:0007669"/>
    <property type="project" value="TreeGrafter"/>
</dbReference>
<dbReference type="CDD" id="cd00840">
    <property type="entry name" value="MPP_Mre11_N"/>
    <property type="match status" value="1"/>
</dbReference>
<keyword evidence="8 17" id="KW-0255">Endonuclease</keyword>
<evidence type="ECO:0000256" key="16">
    <source>
        <dbReference type="PIRSR" id="PIRSR000882-1"/>
    </source>
</evidence>
<dbReference type="PIRSF" id="PIRSF000882">
    <property type="entry name" value="DSB_repair_MRE11"/>
    <property type="match status" value="1"/>
</dbReference>
<dbReference type="GO" id="GO:0042138">
    <property type="term" value="P:meiotic DNA double-strand break formation"/>
    <property type="evidence" value="ECO:0007669"/>
    <property type="project" value="TreeGrafter"/>
</dbReference>
<dbReference type="Gene3D" id="3.30.110.110">
    <property type="entry name" value="Mre11, capping domain"/>
    <property type="match status" value="1"/>
</dbReference>
<dbReference type="GO" id="GO:0006303">
    <property type="term" value="P:double-strand break repair via nonhomologous end joining"/>
    <property type="evidence" value="ECO:0007669"/>
    <property type="project" value="TreeGrafter"/>
</dbReference>
<reference evidence="22 23" key="1">
    <citation type="journal article" date="2018" name="Nat. Microbiol.">
        <title>Leveraging single-cell genomics to expand the fungal tree of life.</title>
        <authorList>
            <person name="Ahrendt S.R."/>
            <person name="Quandt C.A."/>
            <person name="Ciobanu D."/>
            <person name="Clum A."/>
            <person name="Salamov A."/>
            <person name="Andreopoulos B."/>
            <person name="Cheng J.F."/>
            <person name="Woyke T."/>
            <person name="Pelin A."/>
            <person name="Henrissat B."/>
            <person name="Reynolds N.K."/>
            <person name="Benny G.L."/>
            <person name="Smith M.E."/>
            <person name="James T.Y."/>
            <person name="Grigoriev I.V."/>
        </authorList>
    </citation>
    <scope>NUCLEOTIDE SEQUENCE [LARGE SCALE GENOMIC DNA]</scope>
    <source>
        <strain evidence="22 23">ATCC 52028</strain>
    </source>
</reference>
<evidence type="ECO:0000256" key="3">
    <source>
        <dbReference type="ARBA" id="ARBA00004286"/>
    </source>
</evidence>
<keyword evidence="15 17" id="KW-0469">Meiosis</keyword>
<dbReference type="InterPro" id="IPR003701">
    <property type="entry name" value="Mre11"/>
</dbReference>
<reference evidence="21" key="2">
    <citation type="submission" date="2018-04" db="EMBL/GenBank/DDBJ databases">
        <title>Leveraging single-cell genomics to expand the Fungal Tree of Life.</title>
        <authorList>
            <consortium name="DOE Joint Genome Institute"/>
            <person name="Ahrendt S.R."/>
            <person name="Quandt C.A."/>
            <person name="Ciobanu D."/>
            <person name="Clum A."/>
            <person name="Salamov A."/>
            <person name="Andreopoulos B."/>
            <person name="Cheng J.-F."/>
            <person name="Woyke T."/>
            <person name="Pelin A."/>
            <person name="Henrissat B."/>
            <person name="Benny G.L."/>
            <person name="Smith M.E."/>
            <person name="James T.Y."/>
            <person name="Grigoriev I.V."/>
        </authorList>
    </citation>
    <scope>NUCLEOTIDE SEQUENCE</scope>
    <source>
        <strain evidence="21">ATCC 52028</strain>
    </source>
</reference>
<dbReference type="SUPFAM" id="SSF56300">
    <property type="entry name" value="Metallo-dependent phosphatases"/>
    <property type="match status" value="1"/>
</dbReference>
<dbReference type="NCBIfam" id="TIGR00583">
    <property type="entry name" value="mre11"/>
    <property type="match status" value="1"/>
</dbReference>
<keyword evidence="10 17" id="KW-0378">Hydrolase</keyword>
<evidence type="ECO:0000256" key="15">
    <source>
        <dbReference type="ARBA" id="ARBA00023254"/>
    </source>
</evidence>
<dbReference type="Proteomes" id="UP000274922">
    <property type="component" value="Unassembled WGS sequence"/>
</dbReference>
<feature type="compositionally biased region" description="Low complexity" evidence="18">
    <location>
        <begin position="35"/>
        <end position="45"/>
    </location>
</feature>
<dbReference type="GO" id="GO:0000014">
    <property type="term" value="F:single-stranded DNA endodeoxyribonuclease activity"/>
    <property type="evidence" value="ECO:0007669"/>
    <property type="project" value="TreeGrafter"/>
</dbReference>
<dbReference type="GO" id="GO:0008296">
    <property type="term" value="F:3'-5'-DNA exonuclease activity"/>
    <property type="evidence" value="ECO:0007669"/>
    <property type="project" value="InterPro"/>
</dbReference>
<evidence type="ECO:0000256" key="17">
    <source>
        <dbReference type="RuleBase" id="RU003447"/>
    </source>
</evidence>
<dbReference type="Proteomes" id="UP000268535">
    <property type="component" value="Unassembled WGS sequence"/>
</dbReference>
<keyword evidence="5" id="KW-0158">Chromosome</keyword>